<feature type="compositionally biased region" description="Basic and acidic residues" evidence="1">
    <location>
        <begin position="165"/>
        <end position="174"/>
    </location>
</feature>
<feature type="signal peptide" evidence="2">
    <location>
        <begin position="1"/>
        <end position="21"/>
    </location>
</feature>
<proteinExistence type="predicted"/>
<feature type="chain" id="PRO_5003394948" evidence="2">
    <location>
        <begin position="22"/>
        <end position="281"/>
    </location>
</feature>
<dbReference type="Proteomes" id="UP000009027">
    <property type="component" value="Unassembled WGS sequence"/>
</dbReference>
<evidence type="ECO:0000256" key="2">
    <source>
        <dbReference type="SAM" id="SignalP"/>
    </source>
</evidence>
<reference evidence="3 4" key="1">
    <citation type="journal article" date="2012" name="Proc. Natl. Acad. Sci. U.S.A.">
        <title>Antigenic diversity is generated by distinct evolutionary mechanisms in African trypanosome species.</title>
        <authorList>
            <person name="Jackson A.P."/>
            <person name="Berry A."/>
            <person name="Aslett M."/>
            <person name="Allison H.C."/>
            <person name="Burton P."/>
            <person name="Vavrova-Anderson J."/>
            <person name="Brown R."/>
            <person name="Browne H."/>
            <person name="Corton N."/>
            <person name="Hauser H."/>
            <person name="Gamble J."/>
            <person name="Gilderthorp R."/>
            <person name="Marcello L."/>
            <person name="McQuillan J."/>
            <person name="Otto T.D."/>
            <person name="Quail M.A."/>
            <person name="Sanders M.J."/>
            <person name="van Tonder A."/>
            <person name="Ginger M.L."/>
            <person name="Field M.C."/>
            <person name="Barry J.D."/>
            <person name="Hertz-Fowler C."/>
            <person name="Berriman M."/>
        </authorList>
    </citation>
    <scope>NUCLEOTIDE SEQUENCE</scope>
    <source>
        <strain evidence="3 4">Y486</strain>
    </source>
</reference>
<feature type="compositionally biased region" description="Polar residues" evidence="1">
    <location>
        <begin position="202"/>
        <end position="217"/>
    </location>
</feature>
<gene>
    <name evidence="3" type="ORF">TvY486_0019140</name>
</gene>
<keyword evidence="2" id="KW-0732">Signal</keyword>
<dbReference type="EMBL" id="CAEX01002920">
    <property type="protein sequence ID" value="CCD19222.1"/>
    <property type="molecule type" value="Genomic_DNA"/>
</dbReference>
<keyword evidence="4" id="KW-1185">Reference proteome</keyword>
<evidence type="ECO:0000313" key="3">
    <source>
        <dbReference type="EMBL" id="CCD19222.1"/>
    </source>
</evidence>
<organism evidence="3 4">
    <name type="scientific">Trypanosoma vivax (strain Y486)</name>
    <dbReference type="NCBI Taxonomy" id="1055687"/>
    <lineage>
        <taxon>Eukaryota</taxon>
        <taxon>Discoba</taxon>
        <taxon>Euglenozoa</taxon>
        <taxon>Kinetoplastea</taxon>
        <taxon>Metakinetoplastina</taxon>
        <taxon>Trypanosomatida</taxon>
        <taxon>Trypanosomatidae</taxon>
        <taxon>Trypanosoma</taxon>
        <taxon>Duttonella</taxon>
    </lineage>
</organism>
<evidence type="ECO:0000313" key="4">
    <source>
        <dbReference type="Proteomes" id="UP000009027"/>
    </source>
</evidence>
<accession>F9WNV1</accession>
<sequence>MKFAFCLLLLTFAARQLEVWAAASSAGLEAKASIVACEVTNKAVSGSGRYRGDGLRLHGCSWPASGINSREVRCEHDHHIAHFTGCSDGDPKGIVVANCTADPTRHRLMMPDDHSGFFDLICLNCPFGSNQTIEKIIQHHNAAHLAQVSCLKAFNAAHNISTESKMAEKSEKEVPPAAPREVPSTPPREVPSTAPREENGNKTDVNVTVNAPSSGESSKVHDKREGLKSSIADSIKGAQLNESVPNLTLLAWNSDGFLSSGAQRTAPLSVAGACLLRHLSP</sequence>
<dbReference type="AlphaFoldDB" id="F9WNV1"/>
<name>F9WNV1_TRYVY</name>
<dbReference type="VEuPathDB" id="TriTrypDB:TvY486_0019140"/>
<feature type="region of interest" description="Disordered" evidence="1">
    <location>
        <begin position="163"/>
        <end position="226"/>
    </location>
</feature>
<evidence type="ECO:0000256" key="1">
    <source>
        <dbReference type="SAM" id="MobiDB-lite"/>
    </source>
</evidence>
<protein>
    <submittedName>
        <fullName evidence="3">Uncharacterized protein</fullName>
    </submittedName>
</protein>